<proteinExistence type="predicted"/>
<dbReference type="AlphaFoldDB" id="A0AAE2ZJ48"/>
<dbReference type="InterPro" id="IPR006616">
    <property type="entry name" value="DM9_repeat"/>
</dbReference>
<keyword evidence="2" id="KW-1185">Reference proteome</keyword>
<dbReference type="EMBL" id="JAICBX010000002">
    <property type="protein sequence ID" value="MBW8637684.1"/>
    <property type="molecule type" value="Genomic_DNA"/>
</dbReference>
<evidence type="ECO:0000313" key="1">
    <source>
        <dbReference type="EMBL" id="MBW8637684.1"/>
    </source>
</evidence>
<organism evidence="1 2">
    <name type="scientific">Flavimaribacter sediminis</name>
    <dbReference type="NCBI Taxonomy" id="2865987"/>
    <lineage>
        <taxon>Bacteria</taxon>
        <taxon>Pseudomonadati</taxon>
        <taxon>Pseudomonadota</taxon>
        <taxon>Alphaproteobacteria</taxon>
        <taxon>Hyphomicrobiales</taxon>
        <taxon>Rhizobiaceae</taxon>
        <taxon>Flavimaribacter</taxon>
    </lineage>
</organism>
<name>A0AAE2ZJ48_9HYPH</name>
<dbReference type="PANTHER" id="PTHR31649:SF1">
    <property type="entry name" value="FARNESOIC ACID O-METHYL TRANSFERASE DOMAIN-CONTAINING PROTEIN"/>
    <property type="match status" value="1"/>
</dbReference>
<gene>
    <name evidence="1" type="ORF">K1W69_10845</name>
</gene>
<sequence length="314" mass="33758">MTGLFDASMKWLAKAGVTGVAAAAAILLTFSGESNAQSNIFARATPWIIYQDAPGACRADMIDTTKQEYFGQLLRFELSSGSYRLISDYTRAGTDVLVLVDGRPFPLVFSQESDAVMAWIDDRLLSAVRDGMTLNLNFEPGGPRYSLGGSAEMLHLLAQCGRGQAPFAPASLHDSPGWVQLSGGQIDGRAFPAGRDTNGKDLFVCVADYQGGRHPGKIAHGFGGCNFSYGGQELTASVYSLMVGKEKWFPAFFHTPPNNSLPVGMESDGRQLYACRTEYNGSLQLGKTRQGFDGCNFGYGGGELVGKPFEVIIE</sequence>
<dbReference type="RefSeq" id="WP_220228373.1">
    <property type="nucleotide sequence ID" value="NZ_JAICBX010000002.1"/>
</dbReference>
<accession>A0AAE2ZJ48</accession>
<reference evidence="1" key="1">
    <citation type="submission" date="2021-08" db="EMBL/GenBank/DDBJ databases">
        <title>Hoeflea bacterium WL0058 sp. nov., isolated from the sediment.</title>
        <authorList>
            <person name="Wang L."/>
            <person name="Zhang D."/>
        </authorList>
    </citation>
    <scope>NUCLEOTIDE SEQUENCE</scope>
    <source>
        <strain evidence="1">WL0058</strain>
    </source>
</reference>
<protein>
    <submittedName>
        <fullName evidence="1">DUF3421 domain-containing protein</fullName>
    </submittedName>
</protein>
<evidence type="ECO:0000313" key="2">
    <source>
        <dbReference type="Proteomes" id="UP001196509"/>
    </source>
</evidence>
<dbReference type="SMART" id="SM00696">
    <property type="entry name" value="DM9"/>
    <property type="match status" value="2"/>
</dbReference>
<dbReference type="Pfam" id="PF11901">
    <property type="entry name" value="DM9"/>
    <property type="match status" value="1"/>
</dbReference>
<dbReference type="Proteomes" id="UP001196509">
    <property type="component" value="Unassembled WGS sequence"/>
</dbReference>
<comment type="caution">
    <text evidence="1">The sequence shown here is derived from an EMBL/GenBank/DDBJ whole genome shotgun (WGS) entry which is preliminary data.</text>
</comment>
<dbReference type="PANTHER" id="PTHR31649">
    <property type="entry name" value="AGAP009604-PA"/>
    <property type="match status" value="1"/>
</dbReference>